<dbReference type="Gene3D" id="1.10.3130.10">
    <property type="entry name" value="serine acetyltransferase, domain 1"/>
    <property type="match status" value="1"/>
</dbReference>
<dbReference type="AlphaFoldDB" id="A0A7S3JTH5"/>
<evidence type="ECO:0000256" key="8">
    <source>
        <dbReference type="SAM" id="SignalP"/>
    </source>
</evidence>
<evidence type="ECO:0000256" key="6">
    <source>
        <dbReference type="ARBA" id="ARBA00023315"/>
    </source>
</evidence>
<comment type="catalytic activity">
    <reaction evidence="7">
        <text>L-serine + acetyl-CoA = O-acetyl-L-serine + CoA</text>
        <dbReference type="Rhea" id="RHEA:24560"/>
        <dbReference type="ChEBI" id="CHEBI:33384"/>
        <dbReference type="ChEBI" id="CHEBI:57287"/>
        <dbReference type="ChEBI" id="CHEBI:57288"/>
        <dbReference type="ChEBI" id="CHEBI:58340"/>
        <dbReference type="EC" id="2.3.1.30"/>
    </reaction>
</comment>
<evidence type="ECO:0000256" key="7">
    <source>
        <dbReference type="ARBA" id="ARBA00049486"/>
    </source>
</evidence>
<dbReference type="InterPro" id="IPR001451">
    <property type="entry name" value="Hexapep"/>
</dbReference>
<dbReference type="GO" id="GO:0009001">
    <property type="term" value="F:serine O-acetyltransferase activity"/>
    <property type="evidence" value="ECO:0007669"/>
    <property type="project" value="UniProtKB-EC"/>
</dbReference>
<reference evidence="10" key="1">
    <citation type="submission" date="2021-01" db="EMBL/GenBank/DDBJ databases">
        <authorList>
            <person name="Corre E."/>
            <person name="Pelletier E."/>
            <person name="Niang G."/>
            <person name="Scheremetjew M."/>
            <person name="Finn R."/>
            <person name="Kale V."/>
            <person name="Holt S."/>
            <person name="Cochrane G."/>
            <person name="Meng A."/>
            <person name="Brown T."/>
            <person name="Cohen L."/>
        </authorList>
    </citation>
    <scope>NUCLEOTIDE SEQUENCE</scope>
    <source>
        <strain evidence="10">CCMP1510</strain>
    </source>
</reference>
<name>A0A7S3JTH5_9STRA</name>
<dbReference type="InterPro" id="IPR011004">
    <property type="entry name" value="Trimer_LpxA-like_sf"/>
</dbReference>
<dbReference type="NCBIfam" id="NF041874">
    <property type="entry name" value="EPS_EpsC"/>
    <property type="match status" value="1"/>
</dbReference>
<sequence>MHTGRLWLLSTSFASSGAFVGSRYCVRRQQGSLFSSLGCVRETSVREERVTRDERLFRDLVSEAEAIEHSTLLGPAIRAQILGESSLVGVISEVISARLARATSGIMLPRDLLKKACVRSLIDDERPGQDIMAILDRDPAAISCLQTVMFFKGFHAVQAQRVAASFWAMGSMSSKHVALAIQNRVSELWAVDIHPAAQLGGGLLVDHATSVVIGETAKIGSNCTILHGVTLGGTGKERGDRHPKIGNNVVLGAGATVLGNIIVGDGATIGSQAVVTKEVPPGMTCVGLNKLLDPNISFNRRETVKKREETWQYEVAGYEI</sequence>
<comment type="pathway">
    <text evidence="1">Amino-acid biosynthesis; L-cysteine biosynthesis; L-cysteine from L-serine: step 1/2.</text>
</comment>
<dbReference type="FunFam" id="2.160.10.10:FF:000007">
    <property type="entry name" value="Serine acetyltransferase"/>
    <property type="match status" value="1"/>
</dbReference>
<dbReference type="SMART" id="SM00971">
    <property type="entry name" value="SATase_N"/>
    <property type="match status" value="1"/>
</dbReference>
<dbReference type="Gene3D" id="2.160.10.10">
    <property type="entry name" value="Hexapeptide repeat proteins"/>
    <property type="match status" value="1"/>
</dbReference>
<comment type="similarity">
    <text evidence="2">Belongs to the transferase hexapeptide repeat family.</text>
</comment>
<dbReference type="InterPro" id="IPR010493">
    <property type="entry name" value="Ser_AcTrfase_N"/>
</dbReference>
<evidence type="ECO:0000256" key="1">
    <source>
        <dbReference type="ARBA" id="ARBA00004876"/>
    </source>
</evidence>
<dbReference type="Pfam" id="PF06426">
    <property type="entry name" value="SATase_N"/>
    <property type="match status" value="1"/>
</dbReference>
<dbReference type="InterPro" id="IPR042122">
    <property type="entry name" value="Ser_AcTrfase_N_sf"/>
</dbReference>
<evidence type="ECO:0000256" key="4">
    <source>
        <dbReference type="ARBA" id="ARBA00022605"/>
    </source>
</evidence>
<dbReference type="GO" id="GO:0006535">
    <property type="term" value="P:cysteine biosynthetic process from serine"/>
    <property type="evidence" value="ECO:0007669"/>
    <property type="project" value="InterPro"/>
</dbReference>
<keyword evidence="4" id="KW-0028">Amino-acid biosynthesis</keyword>
<evidence type="ECO:0000256" key="3">
    <source>
        <dbReference type="ARBA" id="ARBA00013266"/>
    </source>
</evidence>
<feature type="chain" id="PRO_5031410721" description="serine O-acetyltransferase" evidence="8">
    <location>
        <begin position="19"/>
        <end position="320"/>
    </location>
</feature>
<evidence type="ECO:0000256" key="5">
    <source>
        <dbReference type="ARBA" id="ARBA00022679"/>
    </source>
</evidence>
<dbReference type="InterPro" id="IPR018357">
    <property type="entry name" value="Hexapep_transf_CS"/>
</dbReference>
<dbReference type="SUPFAM" id="SSF51161">
    <property type="entry name" value="Trimeric LpxA-like enzymes"/>
    <property type="match status" value="1"/>
</dbReference>
<proteinExistence type="inferred from homology"/>
<keyword evidence="8" id="KW-0732">Signal</keyword>
<dbReference type="InterPro" id="IPR053376">
    <property type="entry name" value="Serine_acetyltransferase"/>
</dbReference>
<feature type="signal peptide" evidence="8">
    <location>
        <begin position="1"/>
        <end position="18"/>
    </location>
</feature>
<accession>A0A7S3JTH5</accession>
<evidence type="ECO:0000256" key="2">
    <source>
        <dbReference type="ARBA" id="ARBA00007274"/>
    </source>
</evidence>
<dbReference type="CDD" id="cd03354">
    <property type="entry name" value="LbH_SAT"/>
    <property type="match status" value="1"/>
</dbReference>
<dbReference type="Pfam" id="PF00132">
    <property type="entry name" value="Hexapep"/>
    <property type="match status" value="1"/>
</dbReference>
<evidence type="ECO:0000259" key="9">
    <source>
        <dbReference type="SMART" id="SM00971"/>
    </source>
</evidence>
<keyword evidence="6" id="KW-0012">Acyltransferase</keyword>
<dbReference type="EMBL" id="HBIJ01005211">
    <property type="protein sequence ID" value="CAE0362929.1"/>
    <property type="molecule type" value="Transcribed_RNA"/>
</dbReference>
<organism evidence="10">
    <name type="scientific">Aureoumbra lagunensis</name>
    <dbReference type="NCBI Taxonomy" id="44058"/>
    <lineage>
        <taxon>Eukaryota</taxon>
        <taxon>Sar</taxon>
        <taxon>Stramenopiles</taxon>
        <taxon>Ochrophyta</taxon>
        <taxon>Pelagophyceae</taxon>
        <taxon>Pelagomonadales</taxon>
        <taxon>Aureoumbra</taxon>
    </lineage>
</organism>
<dbReference type="PROSITE" id="PS00101">
    <property type="entry name" value="HEXAPEP_TRANSFERASES"/>
    <property type="match status" value="1"/>
</dbReference>
<evidence type="ECO:0000313" key="10">
    <source>
        <dbReference type="EMBL" id="CAE0362929.1"/>
    </source>
</evidence>
<dbReference type="GO" id="GO:0005737">
    <property type="term" value="C:cytoplasm"/>
    <property type="evidence" value="ECO:0007669"/>
    <property type="project" value="InterPro"/>
</dbReference>
<keyword evidence="5" id="KW-0808">Transferase</keyword>
<dbReference type="InterPro" id="IPR045304">
    <property type="entry name" value="LbH_SAT"/>
</dbReference>
<protein>
    <recommendedName>
        <fullName evidence="3">serine O-acetyltransferase</fullName>
        <ecNumber evidence="3">2.3.1.30</ecNumber>
    </recommendedName>
</protein>
<feature type="domain" description="Serine acetyltransferase N-terminal" evidence="9">
    <location>
        <begin position="56"/>
        <end position="159"/>
    </location>
</feature>
<dbReference type="EC" id="2.3.1.30" evidence="3"/>
<dbReference type="UniPathway" id="UPA00136">
    <property type="reaction ID" value="UER00199"/>
</dbReference>
<dbReference type="PANTHER" id="PTHR42811">
    <property type="entry name" value="SERINE ACETYLTRANSFERASE"/>
    <property type="match status" value="1"/>
</dbReference>
<gene>
    <name evidence="10" type="ORF">ALAG00032_LOCUS3670</name>
</gene>